<name>A0A235B4W3_9BACL</name>
<dbReference type="AlphaFoldDB" id="A0A235B4W3"/>
<dbReference type="RefSeq" id="WP_094264570.1">
    <property type="nucleotide sequence ID" value="NZ_NOWF01000006.1"/>
</dbReference>
<reference evidence="1 2" key="1">
    <citation type="submission" date="2017-07" db="EMBL/GenBank/DDBJ databases">
        <title>The genome sequence of Paludifilum halophilum highlights mechanisms for microbial adaptation to high salt environemnts.</title>
        <authorList>
            <person name="Belbahri L."/>
        </authorList>
    </citation>
    <scope>NUCLEOTIDE SEQUENCE [LARGE SCALE GENOMIC DNA]</scope>
    <source>
        <strain evidence="1 2">DSM 102817</strain>
    </source>
</reference>
<evidence type="ECO:0000313" key="2">
    <source>
        <dbReference type="Proteomes" id="UP000215459"/>
    </source>
</evidence>
<sequence length="137" mass="16092">MFASDTKAYFFLECDEKGEYIGLGEVWEIEEPSLERMDGVQQLALQGDREERYFATLTLLEWMEPIGLDACEKMLESKILDEGRPLAPHRLWGKDCAYEELAYRVVRRFGPWEKHELLIKRFLSPDIYGNYHNVISP</sequence>
<dbReference type="EMBL" id="NOWF01000006">
    <property type="protein sequence ID" value="OYD07334.1"/>
    <property type="molecule type" value="Genomic_DNA"/>
</dbReference>
<organism evidence="1 2">
    <name type="scientific">Paludifilum halophilum</name>
    <dbReference type="NCBI Taxonomy" id="1642702"/>
    <lineage>
        <taxon>Bacteria</taxon>
        <taxon>Bacillati</taxon>
        <taxon>Bacillota</taxon>
        <taxon>Bacilli</taxon>
        <taxon>Bacillales</taxon>
        <taxon>Thermoactinomycetaceae</taxon>
        <taxon>Paludifilum</taxon>
    </lineage>
</organism>
<keyword evidence="2" id="KW-1185">Reference proteome</keyword>
<dbReference type="OrthoDB" id="876778at2"/>
<evidence type="ECO:0000313" key="1">
    <source>
        <dbReference type="EMBL" id="OYD07334.1"/>
    </source>
</evidence>
<comment type="caution">
    <text evidence="1">The sequence shown here is derived from an EMBL/GenBank/DDBJ whole genome shotgun (WGS) entry which is preliminary data.</text>
</comment>
<protein>
    <submittedName>
        <fullName evidence="1">Uncharacterized protein</fullName>
    </submittedName>
</protein>
<gene>
    <name evidence="1" type="ORF">CHM34_10485</name>
</gene>
<proteinExistence type="predicted"/>
<dbReference type="Proteomes" id="UP000215459">
    <property type="component" value="Unassembled WGS sequence"/>
</dbReference>
<accession>A0A235B4W3</accession>